<evidence type="ECO:0000313" key="1">
    <source>
        <dbReference type="EMBL" id="GFY55428.1"/>
    </source>
</evidence>
<keyword evidence="2" id="KW-1185">Reference proteome</keyword>
<proteinExistence type="predicted"/>
<evidence type="ECO:0000313" key="2">
    <source>
        <dbReference type="Proteomes" id="UP000886998"/>
    </source>
</evidence>
<organism evidence="1 2">
    <name type="scientific">Trichonephila inaurata madagascariensis</name>
    <dbReference type="NCBI Taxonomy" id="2747483"/>
    <lineage>
        <taxon>Eukaryota</taxon>
        <taxon>Metazoa</taxon>
        <taxon>Ecdysozoa</taxon>
        <taxon>Arthropoda</taxon>
        <taxon>Chelicerata</taxon>
        <taxon>Arachnida</taxon>
        <taxon>Araneae</taxon>
        <taxon>Araneomorphae</taxon>
        <taxon>Entelegynae</taxon>
        <taxon>Araneoidea</taxon>
        <taxon>Nephilidae</taxon>
        <taxon>Trichonephila</taxon>
        <taxon>Trichonephila inaurata</taxon>
    </lineage>
</organism>
<gene>
    <name evidence="1" type="ORF">TNIN_458661</name>
</gene>
<sequence>MPTSLRSIKFLPIKDFLVKQEDKVEMTGNRFHILWNSHPFRENAHSFRRSPSAGRKLLIGKKIMGCDKSAHLPISEMGFLSGLRKGVLTSFLIRNYQTICH</sequence>
<dbReference type="AlphaFoldDB" id="A0A8X7C683"/>
<name>A0A8X7C683_9ARAC</name>
<protein>
    <submittedName>
        <fullName evidence="1">Uncharacterized protein</fullName>
    </submittedName>
</protein>
<reference evidence="1" key="1">
    <citation type="submission" date="2020-08" db="EMBL/GenBank/DDBJ databases">
        <title>Multicomponent nature underlies the extraordinary mechanical properties of spider dragline silk.</title>
        <authorList>
            <person name="Kono N."/>
            <person name="Nakamura H."/>
            <person name="Mori M."/>
            <person name="Yoshida Y."/>
            <person name="Ohtoshi R."/>
            <person name="Malay A.D."/>
            <person name="Moran D.A.P."/>
            <person name="Tomita M."/>
            <person name="Numata K."/>
            <person name="Arakawa K."/>
        </authorList>
    </citation>
    <scope>NUCLEOTIDE SEQUENCE</scope>
</reference>
<dbReference type="EMBL" id="BMAV01010386">
    <property type="protein sequence ID" value="GFY55428.1"/>
    <property type="molecule type" value="Genomic_DNA"/>
</dbReference>
<dbReference type="Proteomes" id="UP000886998">
    <property type="component" value="Unassembled WGS sequence"/>
</dbReference>
<accession>A0A8X7C683</accession>
<comment type="caution">
    <text evidence="1">The sequence shown here is derived from an EMBL/GenBank/DDBJ whole genome shotgun (WGS) entry which is preliminary data.</text>
</comment>